<protein>
    <submittedName>
        <fullName evidence="2">Uncharacterized protein</fullName>
    </submittedName>
</protein>
<keyword evidence="1" id="KW-1133">Transmembrane helix</keyword>
<feature type="transmembrane region" description="Helical" evidence="1">
    <location>
        <begin position="63"/>
        <end position="83"/>
    </location>
</feature>
<proteinExistence type="predicted"/>
<keyword evidence="1" id="KW-0472">Membrane</keyword>
<feature type="transmembrane region" description="Helical" evidence="1">
    <location>
        <begin position="89"/>
        <end position="107"/>
    </location>
</feature>
<gene>
    <name evidence="2" type="ORF">AB1300_18520</name>
</gene>
<dbReference type="RefSeq" id="WP_368637674.1">
    <property type="nucleotide sequence ID" value="NZ_JBFRHK010000013.1"/>
</dbReference>
<feature type="transmembrane region" description="Helical" evidence="1">
    <location>
        <begin position="12"/>
        <end position="27"/>
    </location>
</feature>
<feature type="transmembrane region" description="Helical" evidence="1">
    <location>
        <begin position="33"/>
        <end position="51"/>
    </location>
</feature>
<reference evidence="2 3" key="1">
    <citation type="submission" date="2024-07" db="EMBL/GenBank/DDBJ databases">
        <title>Characterization of a bacterium isolated from hydrolysated instant sea cucumber by whole-genome sequencing and metabolomics.</title>
        <authorList>
            <person name="Luo X."/>
            <person name="Zhang Z."/>
            <person name="Zheng Z."/>
            <person name="Zhang W."/>
            <person name="Ming T."/>
            <person name="Jiao L."/>
            <person name="Su X."/>
            <person name="Kong F."/>
            <person name="Xu J."/>
        </authorList>
    </citation>
    <scope>NUCLEOTIDE SEQUENCE [LARGE SCALE GENOMIC DNA]</scope>
    <source>
        <strain evidence="2 3">XL-2024</strain>
    </source>
</reference>
<comment type="caution">
    <text evidence="2">The sequence shown here is derived from an EMBL/GenBank/DDBJ whole genome shotgun (WGS) entry which is preliminary data.</text>
</comment>
<sequence>MSNFFSKYSKYVILLIFIFKIISFGIPDYVKPVFVYEYLVFFGLAYFFAILQDFFNPSERTDILLRVAIIISSIVMFITSIYYKATFSVAFSVIMFVAISFSLHLAIKHNKKNKQQD</sequence>
<organism evidence="2 3">
    <name type="scientific">Lysinibacillus xylanilyticus</name>
    <dbReference type="NCBI Taxonomy" id="582475"/>
    <lineage>
        <taxon>Bacteria</taxon>
        <taxon>Bacillati</taxon>
        <taxon>Bacillota</taxon>
        <taxon>Bacilli</taxon>
        <taxon>Bacillales</taxon>
        <taxon>Bacillaceae</taxon>
        <taxon>Lysinibacillus</taxon>
    </lineage>
</organism>
<name>A0ABV3W1Q1_9BACI</name>
<evidence type="ECO:0000313" key="3">
    <source>
        <dbReference type="Proteomes" id="UP001558534"/>
    </source>
</evidence>
<accession>A0ABV3W1Q1</accession>
<evidence type="ECO:0000313" key="2">
    <source>
        <dbReference type="EMBL" id="MEX3747110.1"/>
    </source>
</evidence>
<keyword evidence="3" id="KW-1185">Reference proteome</keyword>
<dbReference type="EMBL" id="JBFRHK010000013">
    <property type="protein sequence ID" value="MEX3747110.1"/>
    <property type="molecule type" value="Genomic_DNA"/>
</dbReference>
<keyword evidence="1" id="KW-0812">Transmembrane</keyword>
<dbReference type="Proteomes" id="UP001558534">
    <property type="component" value="Unassembled WGS sequence"/>
</dbReference>
<evidence type="ECO:0000256" key="1">
    <source>
        <dbReference type="SAM" id="Phobius"/>
    </source>
</evidence>